<dbReference type="AlphaFoldDB" id="A0A139HRL3"/>
<keyword evidence="2" id="KW-1185">Reference proteome</keyword>
<reference evidence="1 2" key="1">
    <citation type="submission" date="2015-07" db="EMBL/GenBank/DDBJ databases">
        <title>Comparative genomics of the Sigatoka disease complex on banana suggests a link between parallel evolutionary changes in Pseudocercospora fijiensis and Pseudocercospora eumusae and increased virulence on the banana host.</title>
        <authorList>
            <person name="Chang T.-C."/>
            <person name="Salvucci A."/>
            <person name="Crous P.W."/>
            <person name="Stergiopoulos I."/>
        </authorList>
    </citation>
    <scope>NUCLEOTIDE SEQUENCE [LARGE SCALE GENOMIC DNA]</scope>
    <source>
        <strain evidence="1 2">CBS 114824</strain>
    </source>
</reference>
<protein>
    <submittedName>
        <fullName evidence="1">Uncharacterized protein</fullName>
    </submittedName>
</protein>
<name>A0A139HRL3_9PEZI</name>
<dbReference type="EMBL" id="LFZN01000016">
    <property type="protein sequence ID" value="KXT05033.1"/>
    <property type="molecule type" value="Genomic_DNA"/>
</dbReference>
<dbReference type="Proteomes" id="UP000070133">
    <property type="component" value="Unassembled WGS sequence"/>
</dbReference>
<evidence type="ECO:0000313" key="1">
    <source>
        <dbReference type="EMBL" id="KXT05033.1"/>
    </source>
</evidence>
<sequence length="168" mass="18940">MRIDDMLRMVQGSQDFAQWRDQIHKTELMDAGARGELPSLDEVFEFDELDELETVAIFKLHSHQELEVADSQSSSAVTAVITCYSTTLESLRLGQIICSKGTERDCFRAFAGRMPQLQEVKIRAEFVGGGETTELWDAADSERLGNWIMTGGEWPRDLETSDLDFLTA</sequence>
<dbReference type="OrthoDB" id="3892448at2759"/>
<evidence type="ECO:0000313" key="2">
    <source>
        <dbReference type="Proteomes" id="UP000070133"/>
    </source>
</evidence>
<accession>A0A139HRL3</accession>
<comment type="caution">
    <text evidence="1">The sequence shown here is derived from an EMBL/GenBank/DDBJ whole genome shotgun (WGS) entry which is preliminary data.</text>
</comment>
<proteinExistence type="predicted"/>
<organism evidence="1 2">
    <name type="scientific">Pseudocercospora eumusae</name>
    <dbReference type="NCBI Taxonomy" id="321146"/>
    <lineage>
        <taxon>Eukaryota</taxon>
        <taxon>Fungi</taxon>
        <taxon>Dikarya</taxon>
        <taxon>Ascomycota</taxon>
        <taxon>Pezizomycotina</taxon>
        <taxon>Dothideomycetes</taxon>
        <taxon>Dothideomycetidae</taxon>
        <taxon>Mycosphaerellales</taxon>
        <taxon>Mycosphaerellaceae</taxon>
        <taxon>Pseudocercospora</taxon>
    </lineage>
</organism>
<gene>
    <name evidence="1" type="ORF">AC578_10281</name>
</gene>